<dbReference type="CDD" id="cd14014">
    <property type="entry name" value="STKc_PknB_like"/>
    <property type="match status" value="1"/>
</dbReference>
<dbReference type="InterPro" id="IPR011990">
    <property type="entry name" value="TPR-like_helical_dom_sf"/>
</dbReference>
<dbReference type="SUPFAM" id="SSF56112">
    <property type="entry name" value="Protein kinase-like (PK-like)"/>
    <property type="match status" value="1"/>
</dbReference>
<dbReference type="EMBL" id="BAAAEU010000010">
    <property type="protein sequence ID" value="GAA0715832.1"/>
    <property type="molecule type" value="Genomic_DNA"/>
</dbReference>
<feature type="domain" description="Protein kinase" evidence="6">
    <location>
        <begin position="82"/>
        <end position="353"/>
    </location>
</feature>
<dbReference type="Gene3D" id="3.30.200.20">
    <property type="entry name" value="Phosphorylase Kinase, domain 1"/>
    <property type="match status" value="1"/>
</dbReference>
<organism evidence="7 8">
    <name type="scientific">Dokdonella soli</name>
    <dbReference type="NCBI Taxonomy" id="529810"/>
    <lineage>
        <taxon>Bacteria</taxon>
        <taxon>Pseudomonadati</taxon>
        <taxon>Pseudomonadota</taxon>
        <taxon>Gammaproteobacteria</taxon>
        <taxon>Lysobacterales</taxon>
        <taxon>Rhodanobacteraceae</taxon>
        <taxon>Dokdonella</taxon>
    </lineage>
</organism>
<evidence type="ECO:0000259" key="6">
    <source>
        <dbReference type="PROSITE" id="PS50011"/>
    </source>
</evidence>
<dbReference type="RefSeq" id="WP_343790844.1">
    <property type="nucleotide sequence ID" value="NZ_BAAAEU010000010.1"/>
</dbReference>
<keyword evidence="1" id="KW-0808">Transferase</keyword>
<feature type="binding site" evidence="5">
    <location>
        <position position="113"/>
    </location>
    <ligand>
        <name>ATP</name>
        <dbReference type="ChEBI" id="CHEBI:30616"/>
    </ligand>
</feature>
<sequence>MIVDFAQRWHEIEPLLDRLFDVPAAERTDWLRGQCEAATLRALVTQALDNAPDIEMLERGVAQWLPALADDLPDTLPSVSGYRVLRFVGAGGMASVFEAERELPGGSQTVALKLLRIDVHDPDERRRFLREQRILARLQHPHIAQLLDAGFTSAGTPFLALEFVSGDNLIAHCERRGLGARERLALFIDVCAAVEHAHRNLIVHRDLKPGNVLVSADGCVKLVDFGIAKLLTGEGEETRTEARRLTRTYAAPEQLAGGAATTAIDVYALGVLLAELLGGVRPLRADDRAIDAAVVDHDTVDRAGVDTRAFDDATLRRKLGPDLHAIVCQATQLDPIRRYATAAALRDDIERHLEGKPLRARADTFSYRVLTFAKRHALAVAAGAASTAILVGATTVSLHETHLAHRAAQNVRAQALVAEAEAQRADAVKSFLEGLFESASPGTKTSETAEELLARGRERADRDFAMQPALRVEILALVGDLERRSGHPDRAQQPLEAAAALAKAQFGATDRRTLHVEYLIAKEADELGRVRDATSRLQSAVEAFDSGPNRGSQEEVQALAWLAGLNERIGESAKAIDVGANALALARRVLPNDSNALTEAILNLGWIFTDAGHADRAEPLLREALARKRSQLGARHADVADVMTILSWALNRRGRYGQSEQLMRDALDIDASAYTRPHPHVTWHLNDLANVLALEGKLGEASAFYAKSIALDRALAPAAALTEAVSLGNLARIRFSQGAYAEAEVGFRDAIERKQRLLGADYGDNGRNYDRACLAEILIERGRFDEARMLVDEALAEARRRHRDAHPDIAFALTVEARLMAALGNREAAAVRAGEAVATYTALADRGSDKATRARLLFGEILQSLDRDDEAKPQFESALAAARAIEPNAAALIVRAATDLARVDDSLGDKAAAHRLRAEAEASLAGIPSEQSTERDAAIRLVADASARTKL</sequence>
<dbReference type="SUPFAM" id="SSF48452">
    <property type="entry name" value="TPR-like"/>
    <property type="match status" value="3"/>
</dbReference>
<protein>
    <recommendedName>
        <fullName evidence="6">Protein kinase domain-containing protein</fullName>
    </recommendedName>
</protein>
<dbReference type="InterPro" id="IPR011009">
    <property type="entry name" value="Kinase-like_dom_sf"/>
</dbReference>
<accession>A0ABP3TQF4</accession>
<dbReference type="SMART" id="SM00028">
    <property type="entry name" value="TPR"/>
    <property type="match status" value="5"/>
</dbReference>
<dbReference type="InterPro" id="IPR000719">
    <property type="entry name" value="Prot_kinase_dom"/>
</dbReference>
<evidence type="ECO:0000256" key="1">
    <source>
        <dbReference type="ARBA" id="ARBA00022679"/>
    </source>
</evidence>
<dbReference type="PROSITE" id="PS50011">
    <property type="entry name" value="PROTEIN_KINASE_DOM"/>
    <property type="match status" value="1"/>
</dbReference>
<reference evidence="8" key="1">
    <citation type="journal article" date="2019" name="Int. J. Syst. Evol. Microbiol.">
        <title>The Global Catalogue of Microorganisms (GCM) 10K type strain sequencing project: providing services to taxonomists for standard genome sequencing and annotation.</title>
        <authorList>
            <consortium name="The Broad Institute Genomics Platform"/>
            <consortium name="The Broad Institute Genome Sequencing Center for Infectious Disease"/>
            <person name="Wu L."/>
            <person name="Ma J."/>
        </authorList>
    </citation>
    <scope>NUCLEOTIDE SEQUENCE [LARGE SCALE GENOMIC DNA]</scope>
    <source>
        <strain evidence="8">JCM 15421</strain>
    </source>
</reference>
<dbReference type="PROSITE" id="PS00107">
    <property type="entry name" value="PROTEIN_KINASE_ATP"/>
    <property type="match status" value="1"/>
</dbReference>
<dbReference type="Pfam" id="PF13424">
    <property type="entry name" value="TPR_12"/>
    <property type="match status" value="1"/>
</dbReference>
<gene>
    <name evidence="7" type="ORF">GCM10009105_21570</name>
</gene>
<dbReference type="InterPro" id="IPR008271">
    <property type="entry name" value="Ser/Thr_kinase_AS"/>
</dbReference>
<evidence type="ECO:0000256" key="3">
    <source>
        <dbReference type="ARBA" id="ARBA00022777"/>
    </source>
</evidence>
<evidence type="ECO:0000256" key="4">
    <source>
        <dbReference type="ARBA" id="ARBA00022840"/>
    </source>
</evidence>
<keyword evidence="8" id="KW-1185">Reference proteome</keyword>
<dbReference type="Gene3D" id="1.25.40.10">
    <property type="entry name" value="Tetratricopeptide repeat domain"/>
    <property type="match status" value="2"/>
</dbReference>
<evidence type="ECO:0000256" key="5">
    <source>
        <dbReference type="PROSITE-ProRule" id="PRU10141"/>
    </source>
</evidence>
<dbReference type="PANTHER" id="PTHR43289:SF6">
    <property type="entry name" value="SERINE_THREONINE-PROTEIN KINASE NEKL-3"/>
    <property type="match status" value="1"/>
</dbReference>
<comment type="caution">
    <text evidence="7">The sequence shown here is derived from an EMBL/GenBank/DDBJ whole genome shotgun (WGS) entry which is preliminary data.</text>
</comment>
<evidence type="ECO:0000256" key="2">
    <source>
        <dbReference type="ARBA" id="ARBA00022741"/>
    </source>
</evidence>
<name>A0ABP3TQF4_9GAMM</name>
<dbReference type="Gene3D" id="1.10.510.10">
    <property type="entry name" value="Transferase(Phosphotransferase) domain 1"/>
    <property type="match status" value="1"/>
</dbReference>
<dbReference type="Proteomes" id="UP001501523">
    <property type="component" value="Unassembled WGS sequence"/>
</dbReference>
<evidence type="ECO:0000313" key="8">
    <source>
        <dbReference type="Proteomes" id="UP001501523"/>
    </source>
</evidence>
<keyword evidence="2 5" id="KW-0547">Nucleotide-binding</keyword>
<evidence type="ECO:0000313" key="7">
    <source>
        <dbReference type="EMBL" id="GAA0715832.1"/>
    </source>
</evidence>
<dbReference type="PANTHER" id="PTHR43289">
    <property type="entry name" value="MITOGEN-ACTIVATED PROTEIN KINASE KINASE KINASE 20-RELATED"/>
    <property type="match status" value="1"/>
</dbReference>
<dbReference type="Pfam" id="PF00069">
    <property type="entry name" value="Pkinase"/>
    <property type="match status" value="1"/>
</dbReference>
<dbReference type="PROSITE" id="PS00108">
    <property type="entry name" value="PROTEIN_KINASE_ST"/>
    <property type="match status" value="1"/>
</dbReference>
<dbReference type="InterPro" id="IPR019734">
    <property type="entry name" value="TPR_rpt"/>
</dbReference>
<proteinExistence type="predicted"/>
<keyword evidence="3" id="KW-0418">Kinase</keyword>
<dbReference type="InterPro" id="IPR017441">
    <property type="entry name" value="Protein_kinase_ATP_BS"/>
</dbReference>
<dbReference type="Pfam" id="PF13374">
    <property type="entry name" value="TPR_10"/>
    <property type="match status" value="3"/>
</dbReference>
<keyword evidence="4 5" id="KW-0067">ATP-binding</keyword>
<dbReference type="SMART" id="SM00220">
    <property type="entry name" value="S_TKc"/>
    <property type="match status" value="1"/>
</dbReference>